<dbReference type="SMART" id="SM00268">
    <property type="entry name" value="ACTIN"/>
    <property type="match status" value="1"/>
</dbReference>
<name>A0A3L6Q5V2_PANMI</name>
<comment type="similarity">
    <text evidence="1">Belongs to the actin family.</text>
</comment>
<dbReference type="CDD" id="cd13396">
    <property type="entry name" value="ASKHA_NBD_AtArp8-like"/>
    <property type="match status" value="1"/>
</dbReference>
<dbReference type="InterPro" id="IPR036047">
    <property type="entry name" value="F-box-like_dom_sf"/>
</dbReference>
<dbReference type="STRING" id="4540.A0A3L6Q5V2"/>
<feature type="domain" description="F-box" evidence="3">
    <location>
        <begin position="201"/>
        <end position="247"/>
    </location>
</feature>
<proteinExistence type="inferred from homology"/>
<dbReference type="SMART" id="SM00256">
    <property type="entry name" value="FBOX"/>
    <property type="match status" value="1"/>
</dbReference>
<dbReference type="Proteomes" id="UP000275267">
    <property type="component" value="Unassembled WGS sequence"/>
</dbReference>
<protein>
    <recommendedName>
        <fullName evidence="3">F-box domain-containing protein</fullName>
    </recommendedName>
</protein>
<evidence type="ECO:0000259" key="3">
    <source>
        <dbReference type="PROSITE" id="PS50181"/>
    </source>
</evidence>
<evidence type="ECO:0000313" key="4">
    <source>
        <dbReference type="EMBL" id="RLM73218.1"/>
    </source>
</evidence>
<dbReference type="Pfam" id="PF12937">
    <property type="entry name" value="F-box-like"/>
    <property type="match status" value="1"/>
</dbReference>
<evidence type="ECO:0000256" key="1">
    <source>
        <dbReference type="RuleBase" id="RU000487"/>
    </source>
</evidence>
<dbReference type="EMBL" id="PQIB02000013">
    <property type="protein sequence ID" value="RLM73218.1"/>
    <property type="molecule type" value="Genomic_DNA"/>
</dbReference>
<gene>
    <name evidence="4" type="ORF">C2845_PM15G24720</name>
</gene>
<dbReference type="PANTHER" id="PTHR11937">
    <property type="entry name" value="ACTIN"/>
    <property type="match status" value="1"/>
</dbReference>
<feature type="compositionally biased region" description="Low complexity" evidence="2">
    <location>
        <begin position="87"/>
        <end position="99"/>
    </location>
</feature>
<dbReference type="PROSITE" id="PS50181">
    <property type="entry name" value="FBOX"/>
    <property type="match status" value="1"/>
</dbReference>
<dbReference type="SUPFAM" id="SSF81383">
    <property type="entry name" value="F-box domain"/>
    <property type="match status" value="1"/>
</dbReference>
<dbReference type="OrthoDB" id="7340501at2759"/>
<dbReference type="AlphaFoldDB" id="A0A3L6Q5V2"/>
<dbReference type="Gene3D" id="1.20.1280.50">
    <property type="match status" value="1"/>
</dbReference>
<evidence type="ECO:0000256" key="2">
    <source>
        <dbReference type="SAM" id="MobiDB-lite"/>
    </source>
</evidence>
<accession>A0A3L6Q5V2</accession>
<sequence>MQISNLKPHPHHSIHAIAPFHPFISGAIVADHGIRLDRNDASGRGWPQWPVTRAECTGRPVAGAAQRSDHTGARGHARDGHPRAHARPPLVRFSSPSRPSVPELLVASASSAASAHVGATDPPRARATVPEAGEGAKLPNPIPPSRHDPNPVPMAMLLRRVWGSVLARAAPGPGPGPAAPGSPRGRRAQPPAEQYCASLSLGALDAVPTDVIAQILRLLGPVDAARSSDVCRAWRILASDNGLWAFFLRLGPGPWDLVVFAETHLASGPDSHPWLYFNNSPQLSFKQIYGLRAVVPGTLIVDGGSGYCKYGWSKYAAPSGRCATFLEFGNIESPMYARLRHFFSTIYTRMQVKPSTQPVIVVLPLCHTDDTESARASRKQYKETIYSVLFDMNVPAVCAVDQAVLSLYASKRTSGIVVHIGFNTTSVVPIFEGRVMYEIGVETVGQGALKLTGFLKELMHQRNISCESLYTVRTIKEKLCYVAADYEAELRKDTQASCEVDGEGWFTLSTERFKTAEILFQPHMGGMRAMGLHKAVALCMDHCYNSEVVGDDSWYKTIVLAGGSSCLPGLPERLEKELHQLLPPYISEGIRVVPPPFGTDSAWFGAKMISNV</sequence>
<feature type="compositionally biased region" description="Basic and acidic residues" evidence="2">
    <location>
        <begin position="67"/>
        <end position="82"/>
    </location>
</feature>
<feature type="compositionally biased region" description="Low complexity" evidence="2">
    <location>
        <begin position="181"/>
        <end position="192"/>
    </location>
</feature>
<dbReference type="Gene3D" id="3.90.640.10">
    <property type="entry name" value="Actin, Chain A, domain 4"/>
    <property type="match status" value="1"/>
</dbReference>
<dbReference type="Pfam" id="PF00022">
    <property type="entry name" value="Actin"/>
    <property type="match status" value="1"/>
</dbReference>
<feature type="region of interest" description="Disordered" evidence="2">
    <location>
        <begin position="59"/>
        <end position="99"/>
    </location>
</feature>
<comment type="caution">
    <text evidence="4">The sequence shown here is derived from an EMBL/GenBank/DDBJ whole genome shotgun (WGS) entry which is preliminary data.</text>
</comment>
<dbReference type="InterPro" id="IPR004000">
    <property type="entry name" value="Actin"/>
</dbReference>
<keyword evidence="5" id="KW-1185">Reference proteome</keyword>
<feature type="region of interest" description="Disordered" evidence="2">
    <location>
        <begin position="169"/>
        <end position="192"/>
    </location>
</feature>
<evidence type="ECO:0000313" key="5">
    <source>
        <dbReference type="Proteomes" id="UP000275267"/>
    </source>
</evidence>
<dbReference type="SUPFAM" id="SSF53067">
    <property type="entry name" value="Actin-like ATPase domain"/>
    <property type="match status" value="2"/>
</dbReference>
<organism evidence="4 5">
    <name type="scientific">Panicum miliaceum</name>
    <name type="common">Proso millet</name>
    <name type="synonym">Broomcorn millet</name>
    <dbReference type="NCBI Taxonomy" id="4540"/>
    <lineage>
        <taxon>Eukaryota</taxon>
        <taxon>Viridiplantae</taxon>
        <taxon>Streptophyta</taxon>
        <taxon>Embryophyta</taxon>
        <taxon>Tracheophyta</taxon>
        <taxon>Spermatophyta</taxon>
        <taxon>Magnoliopsida</taxon>
        <taxon>Liliopsida</taxon>
        <taxon>Poales</taxon>
        <taxon>Poaceae</taxon>
        <taxon>PACMAD clade</taxon>
        <taxon>Panicoideae</taxon>
        <taxon>Panicodae</taxon>
        <taxon>Paniceae</taxon>
        <taxon>Panicinae</taxon>
        <taxon>Panicum</taxon>
        <taxon>Panicum sect. Panicum</taxon>
    </lineage>
</organism>
<reference evidence="5" key="1">
    <citation type="journal article" date="2019" name="Nat. Commun.">
        <title>The genome of broomcorn millet.</title>
        <authorList>
            <person name="Zou C."/>
            <person name="Miki D."/>
            <person name="Li D."/>
            <person name="Tang Q."/>
            <person name="Xiao L."/>
            <person name="Rajput S."/>
            <person name="Deng P."/>
            <person name="Jia W."/>
            <person name="Huang R."/>
            <person name="Zhang M."/>
            <person name="Sun Y."/>
            <person name="Hu J."/>
            <person name="Fu X."/>
            <person name="Schnable P.S."/>
            <person name="Li F."/>
            <person name="Zhang H."/>
            <person name="Feng B."/>
            <person name="Zhu X."/>
            <person name="Liu R."/>
            <person name="Schnable J.C."/>
            <person name="Zhu J.-K."/>
            <person name="Zhang H."/>
        </authorList>
    </citation>
    <scope>NUCLEOTIDE SEQUENCE [LARGE SCALE GENOMIC DNA]</scope>
</reference>
<dbReference type="InterPro" id="IPR001810">
    <property type="entry name" value="F-box_dom"/>
</dbReference>
<dbReference type="InterPro" id="IPR043129">
    <property type="entry name" value="ATPase_NBD"/>
</dbReference>
<dbReference type="Gene3D" id="3.30.420.40">
    <property type="match status" value="2"/>
</dbReference>